<organism evidence="1">
    <name type="scientific">bioreactor metagenome</name>
    <dbReference type="NCBI Taxonomy" id="1076179"/>
    <lineage>
        <taxon>unclassified sequences</taxon>
        <taxon>metagenomes</taxon>
        <taxon>ecological metagenomes</taxon>
    </lineage>
</organism>
<evidence type="ECO:0000313" key="1">
    <source>
        <dbReference type="EMBL" id="MPL83908.1"/>
    </source>
</evidence>
<comment type="caution">
    <text evidence="1">The sequence shown here is derived from an EMBL/GenBank/DDBJ whole genome shotgun (WGS) entry which is preliminary data.</text>
</comment>
<accession>A0A644UXU3</accession>
<name>A0A644UXU3_9ZZZZ</name>
<sequence>MPAMHHPHRQPGKALHRAQVILGVRVIGLFDQRAVIDDVARDQHAARRFPQRDAARGMARRVDHLELPVAQIDDVAIGQDPRRRRRLHRVGGGLIGLGRQRVEDLVRHIARRHRVLARRLGEDLGLGGMAQPAGEFVGAADVVEMGVACDGIERPLGHQRHPFTQRHHAHAAVDQHVAVAPAHVPDVAAIELLDEGLVDLGDVVAGAADAVPVGGGNASHAASVSGRTIGLRP</sequence>
<protein>
    <submittedName>
        <fullName evidence="1">Uncharacterized protein</fullName>
    </submittedName>
</protein>
<dbReference type="AlphaFoldDB" id="A0A644UXU3"/>
<gene>
    <name evidence="1" type="ORF">SDC9_29867</name>
</gene>
<dbReference type="EMBL" id="VSSQ01000182">
    <property type="protein sequence ID" value="MPL83908.1"/>
    <property type="molecule type" value="Genomic_DNA"/>
</dbReference>
<proteinExistence type="predicted"/>
<reference evidence="1" key="1">
    <citation type="submission" date="2019-08" db="EMBL/GenBank/DDBJ databases">
        <authorList>
            <person name="Kucharzyk K."/>
            <person name="Murdoch R.W."/>
            <person name="Higgins S."/>
            <person name="Loffler F."/>
        </authorList>
    </citation>
    <scope>NUCLEOTIDE SEQUENCE</scope>
</reference>